<dbReference type="InterPro" id="IPR017937">
    <property type="entry name" value="Thioredoxin_CS"/>
</dbReference>
<feature type="chain" id="PRO_5012431706" evidence="4">
    <location>
        <begin position="23"/>
        <end position="374"/>
    </location>
</feature>
<dbReference type="InterPro" id="IPR013766">
    <property type="entry name" value="Thioredoxin_domain"/>
</dbReference>
<dbReference type="OrthoDB" id="9809746at2"/>
<dbReference type="InterPro" id="IPR047262">
    <property type="entry name" value="PRX-like1"/>
</dbReference>
<comment type="subcellular location">
    <subcellularLocation>
        <location evidence="1">Cell envelope</location>
    </subcellularLocation>
</comment>
<keyword evidence="4" id="KW-0732">Signal</keyword>
<dbReference type="SUPFAM" id="SSF52833">
    <property type="entry name" value="Thioredoxin-like"/>
    <property type="match status" value="2"/>
</dbReference>
<dbReference type="GO" id="GO:0017004">
    <property type="term" value="P:cytochrome complex assembly"/>
    <property type="evidence" value="ECO:0007669"/>
    <property type="project" value="UniProtKB-KW"/>
</dbReference>
<dbReference type="PROSITE" id="PS51352">
    <property type="entry name" value="THIOREDOXIN_2"/>
    <property type="match status" value="2"/>
</dbReference>
<evidence type="ECO:0000313" key="7">
    <source>
        <dbReference type="Proteomes" id="UP000184368"/>
    </source>
</evidence>
<dbReference type="Proteomes" id="UP000184368">
    <property type="component" value="Unassembled WGS sequence"/>
</dbReference>
<feature type="domain" description="Thioredoxin" evidence="5">
    <location>
        <begin position="29"/>
        <end position="193"/>
    </location>
</feature>
<dbReference type="Gene3D" id="3.40.30.10">
    <property type="entry name" value="Glutaredoxin"/>
    <property type="match status" value="2"/>
</dbReference>
<sequence>MKKGTLLTSLLLLFLLPVLALAADDHPTIAIGTKAPSFSLKGVDGKTYTLASFNSAKLLAIVFTCNHCPTAQAYEDRLIQLTKDYAAKGVAVVAVSPNDPKAVRLDELGYTDLSDSYAEMKQRAKEKGYNFPYLYDGDMQAMAKAYGPVATPHVFIFDKERKLRYQGRIDDVEKPTKTPNSLDTRNALDALLQEKEVPVATTKVFGCSVKWAEKEEGNKTAMEGWMKEPVGLDMIDEAGVKELLANKGDKLRLINIWATWCGPCVVEFPDFMSINRMYRGRDFEFVSISADSPEKKDKVLKFLQGKGASNKNYLFSADDKYKLIEAVDSKWQGALPYTILVEPGGKIVYRKQATINPMAIKKMIVDHPLIGRVY</sequence>
<dbReference type="Pfam" id="PF08534">
    <property type="entry name" value="Redoxin"/>
    <property type="match status" value="1"/>
</dbReference>
<dbReference type="InterPro" id="IPR036249">
    <property type="entry name" value="Thioredoxin-like_sf"/>
</dbReference>
<protein>
    <submittedName>
        <fullName evidence="6">Peroxiredoxin</fullName>
    </submittedName>
</protein>
<dbReference type="InterPro" id="IPR000866">
    <property type="entry name" value="AhpC/TSA"/>
</dbReference>
<organism evidence="6 7">
    <name type="scientific">Cnuella takakiae</name>
    <dbReference type="NCBI Taxonomy" id="1302690"/>
    <lineage>
        <taxon>Bacteria</taxon>
        <taxon>Pseudomonadati</taxon>
        <taxon>Bacteroidota</taxon>
        <taxon>Chitinophagia</taxon>
        <taxon>Chitinophagales</taxon>
        <taxon>Chitinophagaceae</taxon>
        <taxon>Cnuella</taxon>
    </lineage>
</organism>
<name>A0A1M4V8C1_9BACT</name>
<keyword evidence="3" id="KW-0676">Redox-active center</keyword>
<dbReference type="PANTHER" id="PTHR43640">
    <property type="entry name" value="OS07G0260300 PROTEIN"/>
    <property type="match status" value="1"/>
</dbReference>
<dbReference type="GO" id="GO:0030313">
    <property type="term" value="C:cell envelope"/>
    <property type="evidence" value="ECO:0007669"/>
    <property type="project" value="UniProtKB-SubCell"/>
</dbReference>
<dbReference type="CDD" id="cd02969">
    <property type="entry name" value="PRX_like1"/>
    <property type="match status" value="1"/>
</dbReference>
<keyword evidence="7" id="KW-1185">Reference proteome</keyword>
<dbReference type="CDD" id="cd02966">
    <property type="entry name" value="TlpA_like_family"/>
    <property type="match status" value="1"/>
</dbReference>
<evidence type="ECO:0000256" key="4">
    <source>
        <dbReference type="SAM" id="SignalP"/>
    </source>
</evidence>
<reference evidence="6 7" key="1">
    <citation type="submission" date="2016-11" db="EMBL/GenBank/DDBJ databases">
        <authorList>
            <person name="Jaros S."/>
            <person name="Januszkiewicz K."/>
            <person name="Wedrychowicz H."/>
        </authorList>
    </citation>
    <scope>NUCLEOTIDE SEQUENCE [LARGE SCALE GENOMIC DNA]</scope>
    <source>
        <strain evidence="6 7">DSM 26897</strain>
    </source>
</reference>
<dbReference type="RefSeq" id="WP_073039809.1">
    <property type="nucleotide sequence ID" value="NZ_FQUO01000002.1"/>
</dbReference>
<dbReference type="GO" id="GO:0016491">
    <property type="term" value="F:oxidoreductase activity"/>
    <property type="evidence" value="ECO:0007669"/>
    <property type="project" value="InterPro"/>
</dbReference>
<accession>A0A1M4V8C1</accession>
<dbReference type="EMBL" id="FQUO01000002">
    <property type="protein sequence ID" value="SHE65098.1"/>
    <property type="molecule type" value="Genomic_DNA"/>
</dbReference>
<feature type="signal peptide" evidence="4">
    <location>
        <begin position="1"/>
        <end position="22"/>
    </location>
</feature>
<gene>
    <name evidence="6" type="ORF">SAMN05444008_102169</name>
</gene>
<evidence type="ECO:0000259" key="5">
    <source>
        <dbReference type="PROSITE" id="PS51352"/>
    </source>
</evidence>
<keyword evidence="2" id="KW-0201">Cytochrome c-type biogenesis</keyword>
<dbReference type="PANTHER" id="PTHR43640:SF1">
    <property type="entry name" value="THIOREDOXIN-DEPENDENT PEROXIREDOXIN"/>
    <property type="match status" value="1"/>
</dbReference>
<proteinExistence type="predicted"/>
<evidence type="ECO:0000256" key="1">
    <source>
        <dbReference type="ARBA" id="ARBA00004196"/>
    </source>
</evidence>
<feature type="domain" description="Thioredoxin" evidence="5">
    <location>
        <begin position="221"/>
        <end position="370"/>
    </location>
</feature>
<evidence type="ECO:0000256" key="3">
    <source>
        <dbReference type="ARBA" id="ARBA00023284"/>
    </source>
</evidence>
<dbReference type="AlphaFoldDB" id="A0A1M4V8C1"/>
<dbReference type="InterPro" id="IPR013740">
    <property type="entry name" value="Redoxin"/>
</dbReference>
<dbReference type="PROSITE" id="PS00194">
    <property type="entry name" value="THIOREDOXIN_1"/>
    <property type="match status" value="1"/>
</dbReference>
<evidence type="ECO:0000256" key="2">
    <source>
        <dbReference type="ARBA" id="ARBA00022748"/>
    </source>
</evidence>
<evidence type="ECO:0000313" key="6">
    <source>
        <dbReference type="EMBL" id="SHE65098.1"/>
    </source>
</evidence>
<dbReference type="Pfam" id="PF00578">
    <property type="entry name" value="AhpC-TSA"/>
    <property type="match status" value="1"/>
</dbReference>
<dbReference type="STRING" id="1302690.BUE76_12865"/>
<dbReference type="GO" id="GO:0016209">
    <property type="term" value="F:antioxidant activity"/>
    <property type="evidence" value="ECO:0007669"/>
    <property type="project" value="InterPro"/>
</dbReference>